<dbReference type="Proteomes" id="UP000323621">
    <property type="component" value="Unassembled WGS sequence"/>
</dbReference>
<gene>
    <name evidence="2" type="ORF">ES677_03900</name>
</gene>
<sequence>MKKAVIILLITVLSTTIVKADNWLSSLEDAKKIALGTNKLVLVDFWASWCGPCKRMDAESWRKDDVKILMQNYVSVKIDLDTNRALAAKYSVKGIPYIFIMDGNGKVIYQQMSYKSKSDVIKLLTKYALSTAFLTQDLINYYTKENFANTFRLAYKYQDYSMYLDADLRSDFLEVSAAYFKEAEKSLKESEISDKHFFTQKMELYNIQKNLILDKSKKALKQLERINKKNLNTKNINFYNFLYYIAYKDTDNIKEATKLRAQISENNLKKAAHFFKT</sequence>
<dbReference type="InterPro" id="IPR036249">
    <property type="entry name" value="Thioredoxin-like_sf"/>
</dbReference>
<proteinExistence type="predicted"/>
<protein>
    <submittedName>
        <fullName evidence="2">Thioredoxin family protein</fullName>
    </submittedName>
</protein>
<accession>A0ABY3MD85</accession>
<dbReference type="Pfam" id="PF00085">
    <property type="entry name" value="Thioredoxin"/>
    <property type="match status" value="1"/>
</dbReference>
<name>A0ABY3MD85_9FLAO</name>
<dbReference type="PANTHER" id="PTHR45663">
    <property type="entry name" value="GEO12009P1"/>
    <property type="match status" value="1"/>
</dbReference>
<comment type="caution">
    <text evidence="2">The sequence shown here is derived from an EMBL/GenBank/DDBJ whole genome shotgun (WGS) entry which is preliminary data.</text>
</comment>
<evidence type="ECO:0000259" key="1">
    <source>
        <dbReference type="PROSITE" id="PS51352"/>
    </source>
</evidence>
<evidence type="ECO:0000313" key="2">
    <source>
        <dbReference type="EMBL" id="TYC16322.1"/>
    </source>
</evidence>
<dbReference type="PANTHER" id="PTHR45663:SF11">
    <property type="entry name" value="GEO12009P1"/>
    <property type="match status" value="1"/>
</dbReference>
<dbReference type="PROSITE" id="PS51352">
    <property type="entry name" value="THIOREDOXIN_2"/>
    <property type="match status" value="1"/>
</dbReference>
<reference evidence="2 3" key="1">
    <citation type="submission" date="2019-08" db="EMBL/GenBank/DDBJ databases">
        <title>Genomes of Antarctic Bizionia species.</title>
        <authorList>
            <person name="Bowman J.P."/>
        </authorList>
    </citation>
    <scope>NUCLEOTIDE SEQUENCE [LARGE SCALE GENOMIC DNA]</scope>
    <source>
        <strain evidence="2 3">IC164</strain>
    </source>
</reference>
<organism evidence="2 3">
    <name type="scientific">Bizionia gelidisalsuginis</name>
    <dbReference type="NCBI Taxonomy" id="291188"/>
    <lineage>
        <taxon>Bacteria</taxon>
        <taxon>Pseudomonadati</taxon>
        <taxon>Bacteroidota</taxon>
        <taxon>Flavobacteriia</taxon>
        <taxon>Flavobacteriales</taxon>
        <taxon>Flavobacteriaceae</taxon>
        <taxon>Bizionia</taxon>
    </lineage>
</organism>
<dbReference type="SUPFAM" id="SSF52833">
    <property type="entry name" value="Thioredoxin-like"/>
    <property type="match status" value="1"/>
</dbReference>
<dbReference type="CDD" id="cd02947">
    <property type="entry name" value="TRX_family"/>
    <property type="match status" value="1"/>
</dbReference>
<dbReference type="InterPro" id="IPR013766">
    <property type="entry name" value="Thioredoxin_domain"/>
</dbReference>
<evidence type="ECO:0000313" key="3">
    <source>
        <dbReference type="Proteomes" id="UP000323621"/>
    </source>
</evidence>
<dbReference type="RefSeq" id="WP_148380488.1">
    <property type="nucleotide sequence ID" value="NZ_VSKN01000003.1"/>
</dbReference>
<feature type="domain" description="Thioredoxin" evidence="1">
    <location>
        <begin position="1"/>
        <end position="129"/>
    </location>
</feature>
<dbReference type="EMBL" id="VSKN01000003">
    <property type="protein sequence ID" value="TYC16322.1"/>
    <property type="molecule type" value="Genomic_DNA"/>
</dbReference>
<keyword evidence="3" id="KW-1185">Reference proteome</keyword>
<dbReference type="Gene3D" id="3.40.30.10">
    <property type="entry name" value="Glutaredoxin"/>
    <property type="match status" value="1"/>
</dbReference>